<evidence type="ECO:0000313" key="5">
    <source>
        <dbReference type="EMBL" id="MBX8645036.1"/>
    </source>
</evidence>
<dbReference type="CDD" id="cd04301">
    <property type="entry name" value="NAT_SF"/>
    <property type="match status" value="1"/>
</dbReference>
<name>A0A8J7YZ53_9ARCH</name>
<dbReference type="Proteomes" id="UP000716004">
    <property type="component" value="Unassembled WGS sequence"/>
</dbReference>
<dbReference type="InterPro" id="IPR000182">
    <property type="entry name" value="GNAT_dom"/>
</dbReference>
<organism evidence="5 6">
    <name type="scientific">Candidatus Sysuiplasma superficiale</name>
    <dbReference type="NCBI Taxonomy" id="2823368"/>
    <lineage>
        <taxon>Archaea</taxon>
        <taxon>Methanobacteriati</taxon>
        <taxon>Thermoplasmatota</taxon>
        <taxon>Thermoplasmata</taxon>
        <taxon>Candidatus Sysuiplasmatales</taxon>
        <taxon>Candidatus Sysuiplasmataceae</taxon>
        <taxon>Candidatus Sysuiplasma</taxon>
    </lineage>
</organism>
<dbReference type="InterPro" id="IPR016181">
    <property type="entry name" value="Acyl_CoA_acyltransferase"/>
</dbReference>
<dbReference type="Proteomes" id="UP000750197">
    <property type="component" value="Unassembled WGS sequence"/>
</dbReference>
<dbReference type="EMBL" id="JAGVSJ010000042">
    <property type="protein sequence ID" value="MBX8632626.1"/>
    <property type="molecule type" value="Genomic_DNA"/>
</dbReference>
<reference evidence="5" key="1">
    <citation type="submission" date="2021-05" db="EMBL/GenBank/DDBJ databases">
        <title>Genomic insights into ecological role and evolution of a novel Thermoplasmata order Candidatus Sysuiplasmatales.</title>
        <authorList>
            <person name="Yuan Y."/>
        </authorList>
    </citation>
    <scope>NUCLEOTIDE SEQUENCE</scope>
    <source>
        <strain evidence="5">TUT19-bin139</strain>
        <strain evidence="4">YP2-bin.285</strain>
    </source>
</reference>
<dbReference type="SUPFAM" id="SSF55729">
    <property type="entry name" value="Acyl-CoA N-acyltransferases (Nat)"/>
    <property type="match status" value="1"/>
</dbReference>
<evidence type="ECO:0000313" key="4">
    <source>
        <dbReference type="EMBL" id="MBX8632626.1"/>
    </source>
</evidence>
<evidence type="ECO:0000313" key="6">
    <source>
        <dbReference type="Proteomes" id="UP000750197"/>
    </source>
</evidence>
<evidence type="ECO:0000259" key="3">
    <source>
        <dbReference type="PROSITE" id="PS51186"/>
    </source>
</evidence>
<protein>
    <submittedName>
        <fullName evidence="5">GNAT family N-acetyltransferase</fullName>
        <ecNumber evidence="5">2.3.1.-</ecNumber>
    </submittedName>
</protein>
<dbReference type="PANTHER" id="PTHR43877:SF2">
    <property type="entry name" value="AMINOALKYLPHOSPHONATE N-ACETYLTRANSFERASE-RELATED"/>
    <property type="match status" value="1"/>
</dbReference>
<feature type="domain" description="N-acetyltransferase" evidence="3">
    <location>
        <begin position="2"/>
        <end position="155"/>
    </location>
</feature>
<dbReference type="Pfam" id="PF00583">
    <property type="entry name" value="Acetyltransf_1"/>
    <property type="match status" value="1"/>
</dbReference>
<dbReference type="GO" id="GO:0016747">
    <property type="term" value="F:acyltransferase activity, transferring groups other than amino-acyl groups"/>
    <property type="evidence" value="ECO:0007669"/>
    <property type="project" value="InterPro"/>
</dbReference>
<dbReference type="AlphaFoldDB" id="A0A8J7YZ53"/>
<accession>A0A8J7YZ53</accession>
<proteinExistence type="predicted"/>
<dbReference type="EMBL" id="JAHEAC010000151">
    <property type="protein sequence ID" value="MBX8645036.1"/>
    <property type="molecule type" value="Genomic_DNA"/>
</dbReference>
<comment type="caution">
    <text evidence="5">The sequence shown here is derived from an EMBL/GenBank/DDBJ whole genome shotgun (WGS) entry which is preliminary data.</text>
</comment>
<evidence type="ECO:0000256" key="2">
    <source>
        <dbReference type="ARBA" id="ARBA00023315"/>
    </source>
</evidence>
<gene>
    <name evidence="4" type="ORF">J9259_08975</name>
    <name evidence="5" type="ORF">KIY12_10030</name>
</gene>
<dbReference type="InterPro" id="IPR050832">
    <property type="entry name" value="Bact_Acetyltransf"/>
</dbReference>
<dbReference type="PANTHER" id="PTHR43877">
    <property type="entry name" value="AMINOALKYLPHOSPHONATE N-ACETYLTRANSFERASE-RELATED-RELATED"/>
    <property type="match status" value="1"/>
</dbReference>
<sequence length="155" mass="17360">MTEIRLFLKGDEKACSSLLDEAFGWYFRLPGSQWMRRKISAESILETSKDGITLVAVELGRIEGYAHAAISDYGVAYLSTIGVSPSSESKGIGTMLLKGLEERCRQKGIRKIWLMVTHINSRAVSFYIRNGYEIEGLLKDMTVEGAHEIVMSKHL</sequence>
<dbReference type="PROSITE" id="PS51186">
    <property type="entry name" value="GNAT"/>
    <property type="match status" value="1"/>
</dbReference>
<dbReference type="EC" id="2.3.1.-" evidence="5"/>
<keyword evidence="2 5" id="KW-0012">Acyltransferase</keyword>
<keyword evidence="1 5" id="KW-0808">Transferase</keyword>
<dbReference type="Gene3D" id="3.40.630.30">
    <property type="match status" value="1"/>
</dbReference>
<evidence type="ECO:0000256" key="1">
    <source>
        <dbReference type="ARBA" id="ARBA00022679"/>
    </source>
</evidence>